<proteinExistence type="predicted"/>
<reference evidence="3" key="1">
    <citation type="submission" date="2023-06" db="EMBL/GenBank/DDBJ databases">
        <title>Genome-scale phylogeny and comparative genomics of the fungal order Sordariales.</title>
        <authorList>
            <consortium name="Lawrence Berkeley National Laboratory"/>
            <person name="Hensen N."/>
            <person name="Bonometti L."/>
            <person name="Westerberg I."/>
            <person name="Brannstrom I.O."/>
            <person name="Guillou S."/>
            <person name="Cros-Aarteil S."/>
            <person name="Calhoun S."/>
            <person name="Haridas S."/>
            <person name="Kuo A."/>
            <person name="Mondo S."/>
            <person name="Pangilinan J."/>
            <person name="Riley R."/>
            <person name="LaButti K."/>
            <person name="Andreopoulos B."/>
            <person name="Lipzen A."/>
            <person name="Chen C."/>
            <person name="Yanf M."/>
            <person name="Daum C."/>
            <person name="Ng V."/>
            <person name="Clum A."/>
            <person name="Steindorff A."/>
            <person name="Ohm R."/>
            <person name="Martin F."/>
            <person name="Silar P."/>
            <person name="Natvig D."/>
            <person name="Lalanne C."/>
            <person name="Gautier V."/>
            <person name="Ament-velasquez S.L."/>
            <person name="Kruys A."/>
            <person name="Hutchinson M.I."/>
            <person name="Powell A.J."/>
            <person name="Barry K."/>
            <person name="Miller A.N."/>
            <person name="Grigoriev I.V."/>
            <person name="Debuchy R."/>
            <person name="Gladieux P."/>
            <person name="Thoren M.H."/>
            <person name="Johannesson H."/>
        </authorList>
    </citation>
    <scope>NUCLEOTIDE SEQUENCE</scope>
    <source>
        <strain evidence="3">SMH3391-2</strain>
    </source>
</reference>
<dbReference type="AlphaFoldDB" id="A0AA39WAX9"/>
<evidence type="ECO:0000256" key="1">
    <source>
        <dbReference type="SAM" id="MobiDB-lite"/>
    </source>
</evidence>
<keyword evidence="2" id="KW-0732">Signal</keyword>
<keyword evidence="4" id="KW-1185">Reference proteome</keyword>
<protein>
    <submittedName>
        <fullName evidence="3">Uncharacterized protein</fullName>
    </submittedName>
</protein>
<feature type="region of interest" description="Disordered" evidence="1">
    <location>
        <begin position="55"/>
        <end position="99"/>
    </location>
</feature>
<comment type="caution">
    <text evidence="3">The sequence shown here is derived from an EMBL/GenBank/DDBJ whole genome shotgun (WGS) entry which is preliminary data.</text>
</comment>
<feature type="chain" id="PRO_5041368570" evidence="2">
    <location>
        <begin position="19"/>
        <end position="203"/>
    </location>
</feature>
<feature type="signal peptide" evidence="2">
    <location>
        <begin position="1"/>
        <end position="18"/>
    </location>
</feature>
<dbReference type="Proteomes" id="UP001174934">
    <property type="component" value="Unassembled WGS sequence"/>
</dbReference>
<organism evidence="3 4">
    <name type="scientific">Bombardia bombarda</name>
    <dbReference type="NCBI Taxonomy" id="252184"/>
    <lineage>
        <taxon>Eukaryota</taxon>
        <taxon>Fungi</taxon>
        <taxon>Dikarya</taxon>
        <taxon>Ascomycota</taxon>
        <taxon>Pezizomycotina</taxon>
        <taxon>Sordariomycetes</taxon>
        <taxon>Sordariomycetidae</taxon>
        <taxon>Sordariales</taxon>
        <taxon>Lasiosphaeriaceae</taxon>
        <taxon>Bombardia</taxon>
    </lineage>
</organism>
<dbReference type="EMBL" id="JAULSR010000008">
    <property type="protein sequence ID" value="KAK0612867.1"/>
    <property type="molecule type" value="Genomic_DNA"/>
</dbReference>
<evidence type="ECO:0000256" key="2">
    <source>
        <dbReference type="SAM" id="SignalP"/>
    </source>
</evidence>
<accession>A0AA39WAX9</accession>
<feature type="region of interest" description="Disordered" evidence="1">
    <location>
        <begin position="183"/>
        <end position="203"/>
    </location>
</feature>
<evidence type="ECO:0000313" key="4">
    <source>
        <dbReference type="Proteomes" id="UP001174934"/>
    </source>
</evidence>
<gene>
    <name evidence="3" type="ORF">B0T17DRAFT_511239</name>
</gene>
<name>A0AA39WAX9_9PEZI</name>
<sequence length="203" mass="21520">MKLTPSLILLAATAATTAAPLSKRNSDGAAGSSVVCFHDFLLDICFYTDRLPTTTTTSTSDEGDDDVHVAPLDEMGSNQDISYHGDDAPPGGGSGVVRRDKEGYCDFSEGCGDPKTIIRSDSEGDDDVYVAPRNENNVIWDIYHGDAADLDGDLSEVCDCVESDPPDPQSCSLWCHPIDAKTTAGNNNGRDDGTMPPSILDSI</sequence>
<evidence type="ECO:0000313" key="3">
    <source>
        <dbReference type="EMBL" id="KAK0612867.1"/>
    </source>
</evidence>